<gene>
    <name evidence="1" type="ORF">SAMN05444414_11211</name>
</gene>
<proteinExistence type="predicted"/>
<organism evidence="1 2">
    <name type="scientific">Roseovarius marisflavi</name>
    <dbReference type="NCBI Taxonomy" id="1054996"/>
    <lineage>
        <taxon>Bacteria</taxon>
        <taxon>Pseudomonadati</taxon>
        <taxon>Pseudomonadota</taxon>
        <taxon>Alphaproteobacteria</taxon>
        <taxon>Rhodobacterales</taxon>
        <taxon>Roseobacteraceae</taxon>
        <taxon>Roseovarius</taxon>
    </lineage>
</organism>
<keyword evidence="2" id="KW-1185">Reference proteome</keyword>
<dbReference type="EMBL" id="FRBN01000012">
    <property type="protein sequence ID" value="SHL36959.1"/>
    <property type="molecule type" value="Genomic_DNA"/>
</dbReference>
<sequence length="76" mass="8501">MILKAKERGDGGQLARYLLATRDNEHVELHEVSGFVSDDLLDAFHEADAIARGTRCKNYLFSMSLKPSRASFMCVP</sequence>
<dbReference type="AlphaFoldDB" id="A0A1M7A2W8"/>
<evidence type="ECO:0000313" key="1">
    <source>
        <dbReference type="EMBL" id="SHL36959.1"/>
    </source>
</evidence>
<dbReference type="STRING" id="1054996.SAMN05444414_11211"/>
<dbReference type="Proteomes" id="UP000184191">
    <property type="component" value="Unassembled WGS sequence"/>
</dbReference>
<accession>A0A1M7A2W8</accession>
<reference evidence="2" key="1">
    <citation type="submission" date="2016-11" db="EMBL/GenBank/DDBJ databases">
        <authorList>
            <person name="Varghese N."/>
            <person name="Submissions S."/>
        </authorList>
    </citation>
    <scope>NUCLEOTIDE SEQUENCE [LARGE SCALE GENOMIC DNA]</scope>
    <source>
        <strain evidence="2">DSM 29327</strain>
    </source>
</reference>
<dbReference type="RefSeq" id="WP_181444377.1">
    <property type="nucleotide sequence ID" value="NZ_FRBN01000012.1"/>
</dbReference>
<protein>
    <submittedName>
        <fullName evidence="1">Uncharacterized protein</fullName>
    </submittedName>
</protein>
<name>A0A1M7A2W8_9RHOB</name>
<evidence type="ECO:0000313" key="2">
    <source>
        <dbReference type="Proteomes" id="UP000184191"/>
    </source>
</evidence>